<evidence type="ECO:0000313" key="3">
    <source>
        <dbReference type="Proteomes" id="UP001201980"/>
    </source>
</evidence>
<gene>
    <name evidence="2" type="ORF">MKZ38_010785</name>
</gene>
<evidence type="ECO:0000313" key="2">
    <source>
        <dbReference type="EMBL" id="KAJ2906794.1"/>
    </source>
</evidence>
<dbReference type="Proteomes" id="UP001201980">
    <property type="component" value="Unassembled WGS sequence"/>
</dbReference>
<dbReference type="EMBL" id="JAKWBI020000009">
    <property type="protein sequence ID" value="KAJ2906794.1"/>
    <property type="molecule type" value="Genomic_DNA"/>
</dbReference>
<feature type="region of interest" description="Disordered" evidence="1">
    <location>
        <begin position="124"/>
        <end position="157"/>
    </location>
</feature>
<comment type="caution">
    <text evidence="2">The sequence shown here is derived from an EMBL/GenBank/DDBJ whole genome shotgun (WGS) entry which is preliminary data.</text>
</comment>
<organism evidence="2 3">
    <name type="scientific">Zalerion maritima</name>
    <dbReference type="NCBI Taxonomy" id="339359"/>
    <lineage>
        <taxon>Eukaryota</taxon>
        <taxon>Fungi</taxon>
        <taxon>Dikarya</taxon>
        <taxon>Ascomycota</taxon>
        <taxon>Pezizomycotina</taxon>
        <taxon>Sordariomycetes</taxon>
        <taxon>Lulworthiomycetidae</taxon>
        <taxon>Lulworthiales</taxon>
        <taxon>Lulworthiaceae</taxon>
        <taxon>Zalerion</taxon>
    </lineage>
</organism>
<feature type="compositionally biased region" description="Polar residues" evidence="1">
    <location>
        <begin position="13"/>
        <end position="23"/>
    </location>
</feature>
<protein>
    <submittedName>
        <fullName evidence="2">Uncharacterized protein</fullName>
    </submittedName>
</protein>
<feature type="compositionally biased region" description="Low complexity" evidence="1">
    <location>
        <begin position="40"/>
        <end position="55"/>
    </location>
</feature>
<proteinExistence type="predicted"/>
<feature type="region of interest" description="Disordered" evidence="1">
    <location>
        <begin position="1"/>
        <end position="55"/>
    </location>
</feature>
<accession>A0AAD5WXS1</accession>
<dbReference type="AlphaFoldDB" id="A0AAD5WXS1"/>
<keyword evidence="3" id="KW-1185">Reference proteome</keyword>
<reference evidence="2" key="1">
    <citation type="submission" date="2022-07" db="EMBL/GenBank/DDBJ databases">
        <title>Draft genome sequence of Zalerion maritima ATCC 34329, a (micro)plastics degrading marine fungus.</title>
        <authorList>
            <person name="Paco A."/>
            <person name="Goncalves M.F.M."/>
            <person name="Rocha-Santos T.A.P."/>
            <person name="Alves A."/>
        </authorList>
    </citation>
    <scope>NUCLEOTIDE SEQUENCE</scope>
    <source>
        <strain evidence="2">ATCC 34329</strain>
    </source>
</reference>
<name>A0AAD5WXS1_9PEZI</name>
<evidence type="ECO:0000256" key="1">
    <source>
        <dbReference type="SAM" id="MobiDB-lite"/>
    </source>
</evidence>
<sequence>MGLILKRKRSESELSMTSSQFSSPPRHDKFSSMMDTDLCSPTRPRSSTPSHLTSRTFKRFRDNRPSDEEVHRKFYEWRVHHQNPEPTPLPPKGLAMLHQDSCSPSNSSQTGHTLGLLYKAQNNSAFSNNHPRQPQPAVASPFPQPVQHAQHAATKAQGQQASLHSFFKIPGSAPSSTTSSVSPVMEAQNCQDCGNRVSGSDDDIMMDVDDYGFSSSVECGCVACGKVVCSQCSVSNLSEQRRCLVCAGKKEWIGGIGWTIRGVGVC</sequence>